<name>A0A0K6H9N8_9GAMM</name>
<evidence type="ECO:0008006" key="4">
    <source>
        <dbReference type="Google" id="ProtNLM"/>
    </source>
</evidence>
<sequence>MRIAMMIIIGLFLLGCSQTPNSNAGTKTVVDQTYIASVEQAAQKSAVDVIWVNPPTKKVKENN</sequence>
<accession>A0A0K6H9N8</accession>
<feature type="signal peptide" evidence="1">
    <location>
        <begin position="1"/>
        <end position="24"/>
    </location>
</feature>
<gene>
    <name evidence="2" type="ORF">Ga0061064_1871</name>
</gene>
<dbReference type="PROSITE" id="PS51257">
    <property type="entry name" value="PROKAR_LIPOPROTEIN"/>
    <property type="match status" value="1"/>
</dbReference>
<dbReference type="AlphaFoldDB" id="A0A0K6H9N8"/>
<protein>
    <recommendedName>
        <fullName evidence="4">Lipoprotein</fullName>
    </recommendedName>
</protein>
<keyword evidence="1" id="KW-0732">Signal</keyword>
<dbReference type="RefSeq" id="WP_055439524.1">
    <property type="nucleotide sequence ID" value="NZ_CYHB01000006.1"/>
</dbReference>
<evidence type="ECO:0000313" key="3">
    <source>
        <dbReference type="Proteomes" id="UP000182598"/>
    </source>
</evidence>
<feature type="chain" id="PRO_5005504213" description="Lipoprotein" evidence="1">
    <location>
        <begin position="25"/>
        <end position="63"/>
    </location>
</feature>
<dbReference type="EMBL" id="CYHB01000006">
    <property type="protein sequence ID" value="CUA87684.1"/>
    <property type="molecule type" value="Genomic_DNA"/>
</dbReference>
<evidence type="ECO:0000256" key="1">
    <source>
        <dbReference type="SAM" id="SignalP"/>
    </source>
</evidence>
<reference evidence="3" key="1">
    <citation type="submission" date="2015-08" db="EMBL/GenBank/DDBJ databases">
        <authorList>
            <person name="Varghese N."/>
        </authorList>
    </citation>
    <scope>NUCLEOTIDE SEQUENCE [LARGE SCALE GENOMIC DNA]</scope>
    <source>
        <strain evidence="3">DSM 27808</strain>
    </source>
</reference>
<dbReference type="Proteomes" id="UP000182598">
    <property type="component" value="Unassembled WGS sequence"/>
</dbReference>
<keyword evidence="3" id="KW-1185">Reference proteome</keyword>
<dbReference type="OrthoDB" id="6240183at2"/>
<evidence type="ECO:0000313" key="2">
    <source>
        <dbReference type="EMBL" id="CUA87684.1"/>
    </source>
</evidence>
<organism evidence="2 3">
    <name type="scientific">Pseudidiomarina woesei</name>
    <dbReference type="NCBI Taxonomy" id="1381080"/>
    <lineage>
        <taxon>Bacteria</taxon>
        <taxon>Pseudomonadati</taxon>
        <taxon>Pseudomonadota</taxon>
        <taxon>Gammaproteobacteria</taxon>
        <taxon>Alteromonadales</taxon>
        <taxon>Idiomarinaceae</taxon>
        <taxon>Pseudidiomarina</taxon>
    </lineage>
</organism>
<proteinExistence type="predicted"/>